<name>A0A0D8Y5Q0_DICVI</name>
<reference evidence="3 4" key="1">
    <citation type="submission" date="2013-11" db="EMBL/GenBank/DDBJ databases">
        <title>Draft genome of the bovine lungworm Dictyocaulus viviparus.</title>
        <authorList>
            <person name="Mitreva M."/>
        </authorList>
    </citation>
    <scope>NUCLEOTIDE SEQUENCE [LARGE SCALE GENOMIC DNA]</scope>
    <source>
        <strain evidence="3 4">HannoverDv2000</strain>
    </source>
</reference>
<evidence type="ECO:0000256" key="2">
    <source>
        <dbReference type="SAM" id="Phobius"/>
    </source>
</evidence>
<dbReference type="OrthoDB" id="5860907at2759"/>
<dbReference type="Pfam" id="PF00201">
    <property type="entry name" value="UDPGT"/>
    <property type="match status" value="1"/>
</dbReference>
<protein>
    <submittedName>
        <fullName evidence="3">Uncharacterized protein</fullName>
    </submittedName>
</protein>
<keyword evidence="2" id="KW-0472">Membrane</keyword>
<dbReference type="AlphaFoldDB" id="A0A0D8Y5Q0"/>
<keyword evidence="4" id="KW-1185">Reference proteome</keyword>
<keyword evidence="1" id="KW-0808">Transferase</keyword>
<accession>A0A0D8Y5Q0</accession>
<dbReference type="STRING" id="29172.A0A0D8Y5Q0"/>
<keyword evidence="2" id="KW-0812">Transmembrane</keyword>
<proteinExistence type="predicted"/>
<dbReference type="Proteomes" id="UP000053766">
    <property type="component" value="Unassembled WGS sequence"/>
</dbReference>
<dbReference type="EMBL" id="KN716171">
    <property type="protein sequence ID" value="KJH52070.1"/>
    <property type="molecule type" value="Genomic_DNA"/>
</dbReference>
<evidence type="ECO:0000256" key="1">
    <source>
        <dbReference type="ARBA" id="ARBA00022679"/>
    </source>
</evidence>
<reference evidence="4" key="2">
    <citation type="journal article" date="2016" name="Sci. Rep.">
        <title>Dictyocaulus viviparus genome, variome and transcriptome elucidate lungworm biology and support future intervention.</title>
        <authorList>
            <person name="McNulty S.N."/>
            <person name="Strube C."/>
            <person name="Rosa B.A."/>
            <person name="Martin J.C."/>
            <person name="Tyagi R."/>
            <person name="Choi Y.J."/>
            <person name="Wang Q."/>
            <person name="Hallsworth Pepin K."/>
            <person name="Zhang X."/>
            <person name="Ozersky P."/>
            <person name="Wilson R.K."/>
            <person name="Sternberg P.W."/>
            <person name="Gasser R.B."/>
            <person name="Mitreva M."/>
        </authorList>
    </citation>
    <scope>NUCLEOTIDE SEQUENCE [LARGE SCALE GENOMIC DNA]</scope>
    <source>
        <strain evidence="4">HannoverDv2000</strain>
    </source>
</reference>
<gene>
    <name evidence="3" type="ORF">DICVIV_01772</name>
</gene>
<keyword evidence="2" id="KW-1133">Transmembrane helix</keyword>
<evidence type="ECO:0000313" key="3">
    <source>
        <dbReference type="EMBL" id="KJH52070.1"/>
    </source>
</evidence>
<organism evidence="3 4">
    <name type="scientific">Dictyocaulus viviparus</name>
    <name type="common">Bovine lungworm</name>
    <dbReference type="NCBI Taxonomy" id="29172"/>
    <lineage>
        <taxon>Eukaryota</taxon>
        <taxon>Metazoa</taxon>
        <taxon>Ecdysozoa</taxon>
        <taxon>Nematoda</taxon>
        <taxon>Chromadorea</taxon>
        <taxon>Rhabditida</taxon>
        <taxon>Rhabditina</taxon>
        <taxon>Rhabditomorpha</taxon>
        <taxon>Strongyloidea</taxon>
        <taxon>Metastrongylidae</taxon>
        <taxon>Dictyocaulus</taxon>
    </lineage>
</organism>
<dbReference type="GO" id="GO:0008194">
    <property type="term" value="F:UDP-glycosyltransferase activity"/>
    <property type="evidence" value="ECO:0007669"/>
    <property type="project" value="InterPro"/>
</dbReference>
<evidence type="ECO:0000313" key="4">
    <source>
        <dbReference type="Proteomes" id="UP000053766"/>
    </source>
</evidence>
<dbReference type="InterPro" id="IPR002213">
    <property type="entry name" value="UDP_glucos_trans"/>
</dbReference>
<sequence>MFFFLRYKEEMLIFQDMVRDVPYTELTHAAFWVEFIQRHHEVPHARSGADKLNIFQYFLIDILLFVTFVLFLIIILIYLIIKMLFKFIKYILFIGFRRASSSSIVDKHVYTKKNN</sequence>
<feature type="transmembrane region" description="Helical" evidence="2">
    <location>
        <begin position="54"/>
        <end position="81"/>
    </location>
</feature>